<evidence type="ECO:0000259" key="18">
    <source>
        <dbReference type="Pfam" id="PF07943"/>
    </source>
</evidence>
<dbReference type="InterPro" id="IPR037167">
    <property type="entry name" value="Peptidase_S11_C_sf"/>
</dbReference>
<dbReference type="PRINTS" id="PR00725">
    <property type="entry name" value="DADACBPTASE1"/>
</dbReference>
<evidence type="ECO:0000256" key="10">
    <source>
        <dbReference type="ARBA" id="ARBA00022984"/>
    </source>
</evidence>
<name>A0A7I8CZZ9_9FIRM</name>
<feature type="domain" description="Peptidase S11 D-Ala-D-Ala carboxypeptidase A C-terminal" evidence="18">
    <location>
        <begin position="292"/>
        <end position="359"/>
    </location>
</feature>
<protein>
    <recommendedName>
        <fullName evidence="4">serine-type D-Ala-D-Ala carboxypeptidase</fullName>
        <ecNumber evidence="4">3.4.16.4</ecNumber>
    </recommendedName>
</protein>
<dbReference type="EC" id="3.4.16.4" evidence="4"/>
<dbReference type="PANTHER" id="PTHR21581">
    <property type="entry name" value="D-ALANYL-D-ALANINE CARBOXYPEPTIDASE"/>
    <property type="match status" value="1"/>
</dbReference>
<accession>A0A7I8CZZ9</accession>
<keyword evidence="20" id="KW-1185">Reference proteome</keyword>
<evidence type="ECO:0000259" key="17">
    <source>
        <dbReference type="Pfam" id="PF00768"/>
    </source>
</evidence>
<evidence type="ECO:0000256" key="8">
    <source>
        <dbReference type="ARBA" id="ARBA00022801"/>
    </source>
</evidence>
<keyword evidence="8" id="KW-0378">Hydrolase</keyword>
<feature type="domain" description="Peptidase S11 D-alanyl-D-alanine carboxypeptidase A N-terminal" evidence="17">
    <location>
        <begin position="27"/>
        <end position="252"/>
    </location>
</feature>
<comment type="similarity">
    <text evidence="3 15">Belongs to the peptidase S11 family.</text>
</comment>
<dbReference type="UniPathway" id="UPA00219"/>
<feature type="active site" evidence="13">
    <location>
        <position position="116"/>
    </location>
</feature>
<evidence type="ECO:0000313" key="19">
    <source>
        <dbReference type="EMBL" id="BCI60077.1"/>
    </source>
</evidence>
<dbReference type="PROSITE" id="PS51257">
    <property type="entry name" value="PROKAR_LIPOPROTEIN"/>
    <property type="match status" value="1"/>
</dbReference>
<dbReference type="GO" id="GO:0008360">
    <property type="term" value="P:regulation of cell shape"/>
    <property type="evidence" value="ECO:0007669"/>
    <property type="project" value="UniProtKB-KW"/>
</dbReference>
<gene>
    <name evidence="19" type="ORF">C12CBH8_07160</name>
</gene>
<comment type="pathway">
    <text evidence="2">Cell wall biogenesis; peptidoglycan biosynthesis.</text>
</comment>
<keyword evidence="7 16" id="KW-0732">Signal</keyword>
<keyword evidence="10" id="KW-0573">Peptidoglycan synthesis</keyword>
<dbReference type="InterPro" id="IPR012907">
    <property type="entry name" value="Peptidase_S11_C"/>
</dbReference>
<evidence type="ECO:0000256" key="9">
    <source>
        <dbReference type="ARBA" id="ARBA00022960"/>
    </source>
</evidence>
<dbReference type="SUPFAM" id="SSF69189">
    <property type="entry name" value="Penicillin-binding protein associated domain"/>
    <property type="match status" value="1"/>
</dbReference>
<evidence type="ECO:0000256" key="6">
    <source>
        <dbReference type="ARBA" id="ARBA00022670"/>
    </source>
</evidence>
<keyword evidence="6" id="KW-0645">Protease</keyword>
<dbReference type="InterPro" id="IPR012338">
    <property type="entry name" value="Beta-lactam/transpept-like"/>
</dbReference>
<comment type="catalytic activity">
    <reaction evidence="12">
        <text>Preferential cleavage: (Ac)2-L-Lys-D-Ala-|-D-Ala. Also transpeptidation of peptidyl-alanyl moieties that are N-acyl substituents of D-alanine.</text>
        <dbReference type="EC" id="3.4.16.4"/>
    </reaction>
</comment>
<reference evidence="20" key="1">
    <citation type="submission" date="2020-07" db="EMBL/GenBank/DDBJ databases">
        <title>Complete genome sequencing of Clostridia bacterium strain 12CBH8.</title>
        <authorList>
            <person name="Sakamoto M."/>
            <person name="Murakami T."/>
            <person name="Mori H."/>
        </authorList>
    </citation>
    <scope>NUCLEOTIDE SEQUENCE [LARGE SCALE GENOMIC DNA]</scope>
    <source>
        <strain evidence="20">12CBH8</strain>
    </source>
</reference>
<dbReference type="Pfam" id="PF00768">
    <property type="entry name" value="Peptidase_S11"/>
    <property type="match status" value="1"/>
</dbReference>
<dbReference type="Gene3D" id="3.40.710.10">
    <property type="entry name" value="DD-peptidase/beta-lactamase superfamily"/>
    <property type="match status" value="1"/>
</dbReference>
<evidence type="ECO:0000256" key="7">
    <source>
        <dbReference type="ARBA" id="ARBA00022729"/>
    </source>
</evidence>
<comment type="function">
    <text evidence="1">Removes C-terminal D-alanyl residues from sugar-peptide cell wall precursors.</text>
</comment>
<evidence type="ECO:0000256" key="12">
    <source>
        <dbReference type="ARBA" id="ARBA00034000"/>
    </source>
</evidence>
<keyword evidence="11" id="KW-0961">Cell wall biogenesis/degradation</keyword>
<feature type="signal peptide" evidence="16">
    <location>
        <begin position="1"/>
        <end position="24"/>
    </location>
</feature>
<dbReference type="GO" id="GO:0009002">
    <property type="term" value="F:serine-type D-Ala-D-Ala carboxypeptidase activity"/>
    <property type="evidence" value="ECO:0007669"/>
    <property type="project" value="UniProtKB-EC"/>
</dbReference>
<dbReference type="GO" id="GO:0006508">
    <property type="term" value="P:proteolysis"/>
    <property type="evidence" value="ECO:0007669"/>
    <property type="project" value="UniProtKB-KW"/>
</dbReference>
<dbReference type="Pfam" id="PF07943">
    <property type="entry name" value="PBP5_C"/>
    <property type="match status" value="1"/>
</dbReference>
<keyword evidence="5" id="KW-0121">Carboxypeptidase</keyword>
<feature type="binding site" evidence="14">
    <location>
        <position position="223"/>
    </location>
    <ligand>
        <name>substrate</name>
    </ligand>
</feature>
<evidence type="ECO:0000256" key="16">
    <source>
        <dbReference type="SAM" id="SignalP"/>
    </source>
</evidence>
<dbReference type="Proteomes" id="UP000593890">
    <property type="component" value="Chromosome"/>
</dbReference>
<dbReference type="GO" id="GO:0009252">
    <property type="term" value="P:peptidoglycan biosynthetic process"/>
    <property type="evidence" value="ECO:0007669"/>
    <property type="project" value="UniProtKB-UniPathway"/>
</dbReference>
<evidence type="ECO:0000256" key="14">
    <source>
        <dbReference type="PIRSR" id="PIRSR618044-2"/>
    </source>
</evidence>
<dbReference type="SUPFAM" id="SSF56601">
    <property type="entry name" value="beta-lactamase/transpeptidase-like"/>
    <property type="match status" value="1"/>
</dbReference>
<evidence type="ECO:0000256" key="15">
    <source>
        <dbReference type="RuleBase" id="RU004016"/>
    </source>
</evidence>
<dbReference type="InterPro" id="IPR015956">
    <property type="entry name" value="Peniciliin-bd_prot_C_sf"/>
</dbReference>
<evidence type="ECO:0000256" key="5">
    <source>
        <dbReference type="ARBA" id="ARBA00022645"/>
    </source>
</evidence>
<evidence type="ECO:0000256" key="1">
    <source>
        <dbReference type="ARBA" id="ARBA00003217"/>
    </source>
</evidence>
<dbReference type="InterPro" id="IPR001967">
    <property type="entry name" value="Peptidase_S11_N"/>
</dbReference>
<feature type="active site" description="Acyl-ester intermediate" evidence="13">
    <location>
        <position position="64"/>
    </location>
</feature>
<evidence type="ECO:0000256" key="2">
    <source>
        <dbReference type="ARBA" id="ARBA00004752"/>
    </source>
</evidence>
<dbReference type="PANTHER" id="PTHR21581:SF33">
    <property type="entry name" value="D-ALANYL-D-ALANINE CARBOXYPEPTIDASE DACB"/>
    <property type="match status" value="1"/>
</dbReference>
<feature type="chain" id="PRO_5030968795" description="serine-type D-Ala-D-Ala carboxypeptidase" evidence="16">
    <location>
        <begin position="25"/>
        <end position="386"/>
    </location>
</feature>
<evidence type="ECO:0000256" key="4">
    <source>
        <dbReference type="ARBA" id="ARBA00012448"/>
    </source>
</evidence>
<sequence length="386" mass="41452">MRKILAVMMTVVLLAMACPVPVGGQEAVPPTVSARGAVLMECSTGRVLMAVNEKEHLAMASTTKIMTALLTLELGDPKEEITVTDEMVRVEGTAMGLRAGDTVNMESLAVGMLLPSGNDAAMAAAITLGGSLEGFAQLMNERAQEIGCEDTNFVTPSGLDAEEHYSCAYDMALIAREAMKNPTFASIASSKTAKATFGNPPQERTLSNHNRLLRMYDGAIGVKTGFTKKAGRCLVSCAERDGVRLIAVTLNDGNDWKDHGAMFDYGFSLLSTQSLPPVPDITLPVVGGNEQSQLLRVVAQDVPSATLLPDEFDQLERTIQLPRFVYAPVKVGDLLGKAVYTLNGQPVAQTDLIAAEGVEYEPPKSAWEKFCGFWQWIWDGIAGLFS</sequence>
<organism evidence="19 20">
    <name type="scientific">Solibaculum mannosilyticum</name>
    <dbReference type="NCBI Taxonomy" id="2780922"/>
    <lineage>
        <taxon>Bacteria</taxon>
        <taxon>Bacillati</taxon>
        <taxon>Bacillota</taxon>
        <taxon>Clostridia</taxon>
        <taxon>Eubacteriales</taxon>
        <taxon>Oscillospiraceae</taxon>
        <taxon>Solibaculum</taxon>
    </lineage>
</organism>
<dbReference type="Gene3D" id="2.60.410.10">
    <property type="entry name" value="D-Ala-D-Ala carboxypeptidase, C-terminal domain"/>
    <property type="match status" value="1"/>
</dbReference>
<proteinExistence type="inferred from homology"/>
<dbReference type="EMBL" id="AP023321">
    <property type="protein sequence ID" value="BCI60077.1"/>
    <property type="molecule type" value="Genomic_DNA"/>
</dbReference>
<evidence type="ECO:0000313" key="20">
    <source>
        <dbReference type="Proteomes" id="UP000593890"/>
    </source>
</evidence>
<evidence type="ECO:0000256" key="11">
    <source>
        <dbReference type="ARBA" id="ARBA00023316"/>
    </source>
</evidence>
<evidence type="ECO:0000256" key="3">
    <source>
        <dbReference type="ARBA" id="ARBA00007164"/>
    </source>
</evidence>
<dbReference type="GO" id="GO:0071555">
    <property type="term" value="P:cell wall organization"/>
    <property type="evidence" value="ECO:0007669"/>
    <property type="project" value="UniProtKB-KW"/>
</dbReference>
<feature type="active site" description="Acyl-ester intermediate" evidence="13">
    <location>
        <position position="61"/>
    </location>
</feature>
<evidence type="ECO:0000256" key="13">
    <source>
        <dbReference type="PIRSR" id="PIRSR618044-1"/>
    </source>
</evidence>
<dbReference type="KEGG" id="sman:C12CBH8_07160"/>
<keyword evidence="9" id="KW-0133">Cell shape</keyword>
<dbReference type="AlphaFoldDB" id="A0A7I8CZZ9"/>
<dbReference type="InterPro" id="IPR018044">
    <property type="entry name" value="Peptidase_S11"/>
</dbReference>